<keyword evidence="3 12" id="KW-0813">Transport</keyword>
<keyword evidence="6 12" id="KW-0812">Transmembrane</keyword>
<dbReference type="RefSeq" id="WP_168878562.1">
    <property type="nucleotide sequence ID" value="NZ_JABAIM010000005.1"/>
</dbReference>
<keyword evidence="4 12" id="KW-1003">Cell membrane</keyword>
<feature type="transmembrane region" description="Helical" evidence="12">
    <location>
        <begin position="427"/>
        <end position="444"/>
    </location>
</feature>
<keyword evidence="7 12" id="KW-0769">Symport</keyword>
<feature type="transmembrane region" description="Helical" evidence="12">
    <location>
        <begin position="291"/>
        <end position="320"/>
    </location>
</feature>
<comment type="catalytic activity">
    <reaction evidence="12">
        <text>K(+)(in) + H(+)(in) = K(+)(out) + H(+)(out)</text>
        <dbReference type="Rhea" id="RHEA:28490"/>
        <dbReference type="ChEBI" id="CHEBI:15378"/>
        <dbReference type="ChEBI" id="CHEBI:29103"/>
    </reaction>
</comment>
<feature type="transmembrane region" description="Helical" evidence="12">
    <location>
        <begin position="104"/>
        <end position="123"/>
    </location>
</feature>
<evidence type="ECO:0000256" key="9">
    <source>
        <dbReference type="ARBA" id="ARBA00022989"/>
    </source>
</evidence>
<evidence type="ECO:0000256" key="4">
    <source>
        <dbReference type="ARBA" id="ARBA00022475"/>
    </source>
</evidence>
<dbReference type="InterPro" id="IPR053952">
    <property type="entry name" value="K_trans_C"/>
</dbReference>
<dbReference type="Proteomes" id="UP000587991">
    <property type="component" value="Unassembled WGS sequence"/>
</dbReference>
<evidence type="ECO:0000256" key="2">
    <source>
        <dbReference type="ARBA" id="ARBA00007019"/>
    </source>
</evidence>
<dbReference type="GO" id="GO:0005886">
    <property type="term" value="C:plasma membrane"/>
    <property type="evidence" value="ECO:0007669"/>
    <property type="project" value="UniProtKB-SubCell"/>
</dbReference>
<feature type="transmembrane region" description="Helical" evidence="12">
    <location>
        <begin position="52"/>
        <end position="73"/>
    </location>
</feature>
<keyword evidence="16" id="KW-1185">Reference proteome</keyword>
<dbReference type="InterPro" id="IPR023051">
    <property type="entry name" value="Kup"/>
</dbReference>
<dbReference type="GO" id="GO:0015293">
    <property type="term" value="F:symporter activity"/>
    <property type="evidence" value="ECO:0007669"/>
    <property type="project" value="UniProtKB-UniRule"/>
</dbReference>
<keyword evidence="11 12" id="KW-0472">Membrane</keyword>
<evidence type="ECO:0000313" key="16">
    <source>
        <dbReference type="Proteomes" id="UP000587991"/>
    </source>
</evidence>
<keyword evidence="5 12" id="KW-0633">Potassium transport</keyword>
<protein>
    <recommendedName>
        <fullName evidence="12">Probable potassium transport system protein Kup</fullName>
    </recommendedName>
</protein>
<reference evidence="15 16" key="1">
    <citation type="submission" date="2020-04" db="EMBL/GenBank/DDBJ databases">
        <title>Draft genome of Leeia sp. IMCC25680.</title>
        <authorList>
            <person name="Song J."/>
            <person name="Cho J.-C."/>
        </authorList>
    </citation>
    <scope>NUCLEOTIDE SEQUENCE [LARGE SCALE GENOMIC DNA]</scope>
    <source>
        <strain evidence="15 16">IMCC25680</strain>
    </source>
</reference>
<feature type="transmembrane region" description="Helical" evidence="12">
    <location>
        <begin position="12"/>
        <end position="32"/>
    </location>
</feature>
<comment type="caution">
    <text evidence="15">The sequence shown here is derived from an EMBL/GenBank/DDBJ whole genome shotgun (WGS) entry which is preliminary data.</text>
</comment>
<evidence type="ECO:0000256" key="12">
    <source>
        <dbReference type="HAMAP-Rule" id="MF_01522"/>
    </source>
</evidence>
<proteinExistence type="inferred from homology"/>
<feature type="domain" description="K+ potassium transporter integral membrane" evidence="13">
    <location>
        <begin position="16"/>
        <end position="467"/>
    </location>
</feature>
<comment type="similarity">
    <text evidence="2 12">Belongs to the HAK/KUP transporter (TC 2.A.72) family.</text>
</comment>
<feature type="domain" description="K+ potassium transporter C-terminal" evidence="14">
    <location>
        <begin position="479"/>
        <end position="627"/>
    </location>
</feature>
<evidence type="ECO:0000313" key="15">
    <source>
        <dbReference type="EMBL" id="NLR76893.1"/>
    </source>
</evidence>
<evidence type="ECO:0000256" key="1">
    <source>
        <dbReference type="ARBA" id="ARBA00004141"/>
    </source>
</evidence>
<comment type="function">
    <text evidence="12">Transport of potassium into the cell. Likely operates as a K(+):H(+) symporter.</text>
</comment>
<dbReference type="GO" id="GO:0015079">
    <property type="term" value="F:potassium ion transmembrane transporter activity"/>
    <property type="evidence" value="ECO:0007669"/>
    <property type="project" value="UniProtKB-UniRule"/>
</dbReference>
<dbReference type="Pfam" id="PF22776">
    <property type="entry name" value="K_trans_C"/>
    <property type="match status" value="1"/>
</dbReference>
<evidence type="ECO:0000256" key="8">
    <source>
        <dbReference type="ARBA" id="ARBA00022958"/>
    </source>
</evidence>
<dbReference type="PANTHER" id="PTHR30540:SF79">
    <property type="entry name" value="LOW AFFINITY POTASSIUM TRANSPORT SYSTEM PROTEIN KUP"/>
    <property type="match status" value="1"/>
</dbReference>
<feature type="transmembrane region" description="Helical" evidence="12">
    <location>
        <begin position="249"/>
        <end position="271"/>
    </location>
</feature>
<evidence type="ECO:0000259" key="13">
    <source>
        <dbReference type="Pfam" id="PF02705"/>
    </source>
</evidence>
<evidence type="ECO:0000256" key="6">
    <source>
        <dbReference type="ARBA" id="ARBA00022692"/>
    </source>
</evidence>
<evidence type="ECO:0000256" key="5">
    <source>
        <dbReference type="ARBA" id="ARBA00022538"/>
    </source>
</evidence>
<evidence type="ECO:0000256" key="7">
    <source>
        <dbReference type="ARBA" id="ARBA00022847"/>
    </source>
</evidence>
<evidence type="ECO:0000256" key="10">
    <source>
        <dbReference type="ARBA" id="ARBA00023065"/>
    </source>
</evidence>
<feature type="transmembrane region" description="Helical" evidence="12">
    <location>
        <begin position="205"/>
        <end position="229"/>
    </location>
</feature>
<dbReference type="PANTHER" id="PTHR30540">
    <property type="entry name" value="OSMOTIC STRESS POTASSIUM TRANSPORTER"/>
    <property type="match status" value="1"/>
</dbReference>
<dbReference type="HAMAP" id="MF_01522">
    <property type="entry name" value="Kup"/>
    <property type="match status" value="1"/>
</dbReference>
<gene>
    <name evidence="12" type="primary">kup</name>
    <name evidence="15" type="ORF">HF682_17120</name>
</gene>
<dbReference type="Pfam" id="PF02705">
    <property type="entry name" value="K_trans"/>
    <property type="match status" value="1"/>
</dbReference>
<evidence type="ECO:0000259" key="14">
    <source>
        <dbReference type="Pfam" id="PF22776"/>
    </source>
</evidence>
<sequence>MSSSSATSPQKAAGLIVGAIGVVYGDIGTSPLYTLKECFGGPHAIPFTADSIYGVLSLIFWALMIVVSIKYVVFIMRADNNGEGGILALMTLALRGTERKTTRWFLMVLGIFGASMFFGDGMITPAMSVLSAVEGLTLLNHEFEHYVVPASVVILFLLFAIQRFGTASVGKLFGPVMLLWFGSLAVLGLAQIVHHPEVLKAINPWYGLSFILAHKVQAFFVMGSVVLAITGAEALYADMGHFGRFPIRAAWFGFVMPSLVLNYFGQGALLIADPDAVKNPFYLLVPESYRWMMVILATCSAVIASQAVISGAFSVARQAVQLGYCPRLDILHTSEREIGQIYIPFINWVLMIIVLLLVLTYRSSSNLGAAYGIAVTTEMVMATILTFVVMRRIWKWHIGLISTGIALLLIVDIAFFSANAIKIPEGGWFPLVIGAVTFTLLTTWKRGRSILFKRLNEDSLPLEMFVESVGAHPPHVVEGTAVFMTGSKTGVPHALLHNLKHNKVLHERNVLLTITTEDIPYVPDIDRLRVQSLGHNFWQVEAIYGFKEEPDIHEILKISGEQHNLAFEMMETSFFLTRETLIASKVPGMAIWREKLFAWMSKNATKATDFFRIPTNRVVELGTQVEL</sequence>
<dbReference type="InterPro" id="IPR053951">
    <property type="entry name" value="K_trans_N"/>
</dbReference>
<accession>A0A847SAX9</accession>
<feature type="transmembrane region" description="Helical" evidence="12">
    <location>
        <begin position="396"/>
        <end position="421"/>
    </location>
</feature>
<keyword evidence="8 12" id="KW-0630">Potassium</keyword>
<feature type="transmembrane region" description="Helical" evidence="12">
    <location>
        <begin position="341"/>
        <end position="361"/>
    </location>
</feature>
<comment type="subcellular location">
    <subcellularLocation>
        <location evidence="12">Cell membrane</location>
        <topology evidence="12">Multi-pass membrane protein</topology>
    </subcellularLocation>
    <subcellularLocation>
        <location evidence="1">Membrane</location>
        <topology evidence="1">Multi-pass membrane protein</topology>
    </subcellularLocation>
</comment>
<keyword evidence="9 12" id="KW-1133">Transmembrane helix</keyword>
<dbReference type="EMBL" id="JABAIM010000005">
    <property type="protein sequence ID" value="NLR76893.1"/>
    <property type="molecule type" value="Genomic_DNA"/>
</dbReference>
<feature type="transmembrane region" description="Helical" evidence="12">
    <location>
        <begin position="143"/>
        <end position="161"/>
    </location>
</feature>
<dbReference type="InterPro" id="IPR003855">
    <property type="entry name" value="K+_transporter"/>
</dbReference>
<keyword evidence="10 12" id="KW-0406">Ion transport</keyword>
<evidence type="ECO:0000256" key="11">
    <source>
        <dbReference type="ARBA" id="ARBA00023136"/>
    </source>
</evidence>
<dbReference type="AlphaFoldDB" id="A0A847SAX9"/>
<name>A0A847SAX9_9NEIS</name>
<feature type="transmembrane region" description="Helical" evidence="12">
    <location>
        <begin position="367"/>
        <end position="389"/>
    </location>
</feature>
<feature type="transmembrane region" description="Helical" evidence="12">
    <location>
        <begin position="173"/>
        <end position="193"/>
    </location>
</feature>
<evidence type="ECO:0000256" key="3">
    <source>
        <dbReference type="ARBA" id="ARBA00022448"/>
    </source>
</evidence>
<organism evidence="15 16">
    <name type="scientific">Leeia aquatica</name>
    <dbReference type="NCBI Taxonomy" id="2725557"/>
    <lineage>
        <taxon>Bacteria</taxon>
        <taxon>Pseudomonadati</taxon>
        <taxon>Pseudomonadota</taxon>
        <taxon>Betaproteobacteria</taxon>
        <taxon>Neisseriales</taxon>
        <taxon>Leeiaceae</taxon>
        <taxon>Leeia</taxon>
    </lineage>
</organism>